<reference evidence="1" key="1">
    <citation type="submission" date="2015-01" db="EMBL/GenBank/DDBJ databases">
        <title>The Genome Sequence of Cryptococcus gattii CA1280.</title>
        <authorList>
            <consortium name="The Broad Institute Genomics Platform"/>
            <person name="Cuomo C."/>
            <person name="Litvintseva A."/>
            <person name="Chen Y."/>
            <person name="Heitman J."/>
            <person name="Sun S."/>
            <person name="Springer D."/>
            <person name="Dromer F."/>
            <person name="Young S."/>
            <person name="Zeng Q."/>
            <person name="Gargeya S."/>
            <person name="Abouelleil A."/>
            <person name="Alvarado L."/>
            <person name="Chapman S.B."/>
            <person name="Gainer-Dewar J."/>
            <person name="Goldberg J."/>
            <person name="Griggs A."/>
            <person name="Gujja S."/>
            <person name="Hansen M."/>
            <person name="Howarth C."/>
            <person name="Imamovic A."/>
            <person name="Larimer J."/>
            <person name="Murphy C."/>
            <person name="Naylor J."/>
            <person name="Pearson M."/>
            <person name="Priest M."/>
            <person name="Roberts A."/>
            <person name="Saif S."/>
            <person name="Shea T."/>
            <person name="Sykes S."/>
            <person name="Wortman J."/>
            <person name="Nusbaum C."/>
            <person name="Birren B."/>
        </authorList>
    </citation>
    <scope>NUCLEOTIDE SEQUENCE [LARGE SCALE GENOMIC DNA]</scope>
    <source>
        <strain evidence="1">CA1280</strain>
    </source>
</reference>
<feature type="non-terminal residue" evidence="1">
    <location>
        <position position="1"/>
    </location>
</feature>
<gene>
    <name evidence="1" type="ORF">I312_01537</name>
</gene>
<dbReference type="EMBL" id="KN847975">
    <property type="protein sequence ID" value="KIR49382.1"/>
    <property type="molecule type" value="Genomic_DNA"/>
</dbReference>
<sequence length="41" mass="4660">GDDKQTLPSAENIPTLTQGKAPICQLRLRHMCQRISEPSYY</sequence>
<protein>
    <submittedName>
        <fullName evidence="1">Uncharacterized protein</fullName>
    </submittedName>
</protein>
<feature type="non-terminal residue" evidence="1">
    <location>
        <position position="41"/>
    </location>
</feature>
<evidence type="ECO:0000313" key="1">
    <source>
        <dbReference type="EMBL" id="KIR49382.1"/>
    </source>
</evidence>
<organism evidence="1">
    <name type="scientific">Cryptococcus bacillisporus CA1280</name>
    <dbReference type="NCBI Taxonomy" id="1296109"/>
    <lineage>
        <taxon>Eukaryota</taxon>
        <taxon>Fungi</taxon>
        <taxon>Dikarya</taxon>
        <taxon>Basidiomycota</taxon>
        <taxon>Agaricomycotina</taxon>
        <taxon>Tremellomycetes</taxon>
        <taxon>Tremellales</taxon>
        <taxon>Cryptococcaceae</taxon>
        <taxon>Cryptococcus</taxon>
        <taxon>Cryptococcus gattii species complex</taxon>
    </lineage>
</organism>
<dbReference type="AlphaFoldDB" id="A0A0D0TRP9"/>
<accession>A0A0D0TRP9</accession>
<dbReference type="HOGENOM" id="CLU_3282303_0_0_1"/>
<name>A0A0D0TRP9_CRYGA</name>
<proteinExistence type="predicted"/>